<gene>
    <name evidence="1" type="ORF">F4W09_03550</name>
</gene>
<dbReference type="Proteomes" id="UP000325788">
    <property type="component" value="Unassembled WGS sequence"/>
</dbReference>
<evidence type="ECO:0000313" key="1">
    <source>
        <dbReference type="EMBL" id="KAB1857827.1"/>
    </source>
</evidence>
<sequence length="87" mass="10086">MIINKSLNQNNYDQRLYPLRLKKKVVCELLGVSVNQLRKISLADESFPKPLKSGPTRQAGVYFDYQEIVEWHKKQLELRVSPASGLR</sequence>
<evidence type="ECO:0000313" key="2">
    <source>
        <dbReference type="Proteomes" id="UP000325788"/>
    </source>
</evidence>
<comment type="caution">
    <text evidence="1">The sequence shown here is derived from an EMBL/GenBank/DDBJ whole genome shotgun (WGS) entry which is preliminary data.</text>
</comment>
<dbReference type="AlphaFoldDB" id="A0A5N4WHB0"/>
<proteinExistence type="predicted"/>
<protein>
    <submittedName>
        <fullName evidence="1">Transcriptional regulator</fullName>
    </submittedName>
</protein>
<name>A0A5N4WHB0_9GAMM</name>
<organism evidence="1 2">
    <name type="scientific">Acinetobacter tandoii</name>
    <dbReference type="NCBI Taxonomy" id="202954"/>
    <lineage>
        <taxon>Bacteria</taxon>
        <taxon>Pseudomonadati</taxon>
        <taxon>Pseudomonadota</taxon>
        <taxon>Gammaproteobacteria</taxon>
        <taxon>Moraxellales</taxon>
        <taxon>Moraxellaceae</taxon>
        <taxon>Acinetobacter</taxon>
    </lineage>
</organism>
<dbReference type="EMBL" id="VXLD01000002">
    <property type="protein sequence ID" value="KAB1857827.1"/>
    <property type="molecule type" value="Genomic_DNA"/>
</dbReference>
<dbReference type="RefSeq" id="WP_151504045.1">
    <property type="nucleotide sequence ID" value="NZ_VXLD01000002.1"/>
</dbReference>
<accession>A0A5N4WHB0</accession>
<reference evidence="1 2" key="1">
    <citation type="submission" date="2019-09" db="EMBL/GenBank/DDBJ databases">
        <title>Draft genome sequence of Acinetobacter tandoii W4-4-4 isolated from environmental water sample.</title>
        <authorList>
            <person name="Wee S.K."/>
            <person name="Yan B."/>
            <person name="Mustaffa S.B."/>
            <person name="Yap E.P.H."/>
        </authorList>
    </citation>
    <scope>NUCLEOTIDE SEQUENCE [LARGE SCALE GENOMIC DNA]</scope>
    <source>
        <strain evidence="1 2">W4-4-4</strain>
    </source>
</reference>